<keyword evidence="7" id="KW-1185">Reference proteome</keyword>
<feature type="transmembrane region" description="Helical" evidence="5">
    <location>
        <begin position="32"/>
        <end position="50"/>
    </location>
</feature>
<organism evidence="6 7">
    <name type="scientific">Pallidibacillus thermolactis</name>
    <dbReference type="NCBI Taxonomy" id="251051"/>
    <lineage>
        <taxon>Bacteria</taxon>
        <taxon>Bacillati</taxon>
        <taxon>Bacillota</taxon>
        <taxon>Bacilli</taxon>
        <taxon>Bacillales</taxon>
        <taxon>Bacillaceae</taxon>
        <taxon>Pallidibacillus</taxon>
    </lineage>
</organism>
<reference evidence="6 7" key="1">
    <citation type="submission" date="2022-10" db="EMBL/GenBank/DDBJ databases">
        <title>Description of Fervidibacillus gen. nov. in the family Fervidibacillaceae fam. nov. with two species, Fervidibacillus albus sp. nov., and Fervidibacillus halotolerans sp. nov., isolated from tidal flat sediments.</title>
        <authorList>
            <person name="Kwon K.K."/>
            <person name="Yang S.-H."/>
        </authorList>
    </citation>
    <scope>NUCLEOTIDE SEQUENCE [LARGE SCALE GENOMIC DNA]</scope>
    <source>
        <strain evidence="6 7">DSM 23332</strain>
    </source>
</reference>
<protein>
    <submittedName>
        <fullName evidence="6">Sporulation membrane protein YtaF</fullName>
    </submittedName>
</protein>
<feature type="transmembrane region" description="Helical" evidence="5">
    <location>
        <begin position="70"/>
        <end position="87"/>
    </location>
</feature>
<keyword evidence="1" id="KW-1003">Cell membrane</keyword>
<evidence type="ECO:0000256" key="3">
    <source>
        <dbReference type="ARBA" id="ARBA00022989"/>
    </source>
</evidence>
<dbReference type="Pfam" id="PF02659">
    <property type="entry name" value="Mntp"/>
    <property type="match status" value="2"/>
</dbReference>
<name>A0ABT2WFI3_9BACI</name>
<feature type="transmembrane region" description="Helical" evidence="5">
    <location>
        <begin position="6"/>
        <end position="25"/>
    </location>
</feature>
<evidence type="ECO:0000256" key="5">
    <source>
        <dbReference type="SAM" id="Phobius"/>
    </source>
</evidence>
<feature type="transmembrane region" description="Helical" evidence="5">
    <location>
        <begin position="164"/>
        <end position="186"/>
    </location>
</feature>
<dbReference type="InterPro" id="IPR003810">
    <property type="entry name" value="Mntp/YtaF"/>
</dbReference>
<accession>A0ABT2WFI3</accession>
<dbReference type="InterPro" id="IPR014205">
    <property type="entry name" value="Spore_YtaF"/>
</dbReference>
<keyword evidence="4 5" id="KW-0472">Membrane</keyword>
<proteinExistence type="predicted"/>
<gene>
    <name evidence="6" type="primary">ytaF</name>
    <name evidence="6" type="ORF">OEV82_08315</name>
</gene>
<dbReference type="PANTHER" id="PTHR35529">
    <property type="entry name" value="MANGANESE EFFLUX PUMP MNTP-RELATED"/>
    <property type="match status" value="1"/>
</dbReference>
<evidence type="ECO:0000313" key="6">
    <source>
        <dbReference type="EMBL" id="MCU9594459.1"/>
    </source>
</evidence>
<evidence type="ECO:0000256" key="4">
    <source>
        <dbReference type="ARBA" id="ARBA00023136"/>
    </source>
</evidence>
<keyword evidence="3 5" id="KW-1133">Transmembrane helix</keyword>
<dbReference type="EMBL" id="JAOUSE010000021">
    <property type="protein sequence ID" value="MCU9594459.1"/>
    <property type="molecule type" value="Genomic_DNA"/>
</dbReference>
<evidence type="ECO:0000313" key="7">
    <source>
        <dbReference type="Proteomes" id="UP001208656"/>
    </source>
</evidence>
<evidence type="ECO:0000256" key="1">
    <source>
        <dbReference type="ARBA" id="ARBA00022475"/>
    </source>
</evidence>
<dbReference type="RefSeq" id="WP_263061576.1">
    <property type="nucleotide sequence ID" value="NZ_JAOUSE010000021.1"/>
</dbReference>
<comment type="caution">
    <text evidence="6">The sequence shown here is derived from an EMBL/GenBank/DDBJ whole genome shotgun (WGS) entry which is preliminary data.</text>
</comment>
<evidence type="ECO:0000256" key="2">
    <source>
        <dbReference type="ARBA" id="ARBA00022692"/>
    </source>
</evidence>
<sequence length="218" mass="23812">MLEIYSLLLLAFAVSMDSFNVGFTYGMRRIAIPLYAIIIIACCSSFSLYIAELLGSLFGVFLTPNIGQKIGGSILILLGIWALYQCFRSLQENKKHEYQIQQSQEEKVLLKFEIKSIGVVIHILKRPMTADLDKSGTINGFEAVLLGTALSLDSFGAGISASMLAFSPVLLAVTVGVMSAIFIVAGSWFGKSIGENKWAKHISILPGLLLIFIGLWKI</sequence>
<feature type="transmembrane region" description="Helical" evidence="5">
    <location>
        <begin position="198"/>
        <end position="216"/>
    </location>
</feature>
<dbReference type="NCBIfam" id="TIGR02840">
    <property type="entry name" value="spore_YtaF"/>
    <property type="match status" value="1"/>
</dbReference>
<keyword evidence="2 5" id="KW-0812">Transmembrane</keyword>
<dbReference type="Proteomes" id="UP001208656">
    <property type="component" value="Unassembled WGS sequence"/>
</dbReference>
<dbReference type="PANTHER" id="PTHR35529:SF2">
    <property type="entry name" value="SPORULATION PROTEIN YTAF-RELATED"/>
    <property type="match status" value="1"/>
</dbReference>